<dbReference type="Gene3D" id="3.40.50.1820">
    <property type="entry name" value="alpha/beta hydrolase"/>
    <property type="match status" value="1"/>
</dbReference>
<dbReference type="GO" id="GO:0003847">
    <property type="term" value="F:1-alkyl-2-acetylglycerophosphocholine esterase activity"/>
    <property type="evidence" value="ECO:0007669"/>
    <property type="project" value="TreeGrafter"/>
</dbReference>
<comment type="caution">
    <text evidence="5">The sequence shown here is derived from an EMBL/GenBank/DDBJ whole genome shotgun (WGS) entry which is preliminary data.</text>
</comment>
<dbReference type="Pfam" id="PF12697">
    <property type="entry name" value="Abhydrolase_6"/>
    <property type="match status" value="1"/>
</dbReference>
<name>A0A327SP44_9SPHI</name>
<dbReference type="GO" id="GO:0016042">
    <property type="term" value="P:lipid catabolic process"/>
    <property type="evidence" value="ECO:0007669"/>
    <property type="project" value="UniProtKB-KW"/>
</dbReference>
<sequence length="317" mass="34678">MDHIIKFPPVVSVSPITLEASGRDYPLQVRTSVPAYGEQLPIIVFSHGFGSSMDAYAPLVNYWAAHSFVVIQPTFLDSRTINPNPKAGHSEAIQAYLQDPRKPMMWRYRVDDVRKVLDQLDFIENSVPGLQGRIDQSRIAAIGHSFGAQTTATLLGTRVINADGSLSEDMHDPRIKAGVLLSAGGRGGEALSPFANEHFPHLNQSYNQMNTPTLVVAGDQDKSPLTTMGPEWFTDAYKLSPGANSLVTLIGGEHMLGGISGYLVTETTDESPDRVEAVQQLTTTYLRSVLYNSDQAWSLACTYFQDGPNPIVKITNK</sequence>
<dbReference type="EMBL" id="QLLR01000009">
    <property type="protein sequence ID" value="RAJ31040.1"/>
    <property type="molecule type" value="Genomic_DNA"/>
</dbReference>
<evidence type="ECO:0000313" key="5">
    <source>
        <dbReference type="EMBL" id="RAJ31040.1"/>
    </source>
</evidence>
<keyword evidence="2" id="KW-0442">Lipid degradation</keyword>
<protein>
    <submittedName>
        <fullName evidence="5">Chlorophyllase-like protein</fullName>
    </submittedName>
</protein>
<dbReference type="RefSeq" id="WP_111633786.1">
    <property type="nucleotide sequence ID" value="NZ_QLLR01000009.1"/>
</dbReference>
<dbReference type="InterPro" id="IPR000073">
    <property type="entry name" value="AB_hydrolase_1"/>
</dbReference>
<dbReference type="OrthoDB" id="192696at2"/>
<dbReference type="InterPro" id="IPR029058">
    <property type="entry name" value="AB_hydrolase_fold"/>
</dbReference>
<evidence type="ECO:0000256" key="2">
    <source>
        <dbReference type="ARBA" id="ARBA00022963"/>
    </source>
</evidence>
<dbReference type="Proteomes" id="UP000249754">
    <property type="component" value="Unassembled WGS sequence"/>
</dbReference>
<evidence type="ECO:0000313" key="6">
    <source>
        <dbReference type="Proteomes" id="UP000249754"/>
    </source>
</evidence>
<dbReference type="AlphaFoldDB" id="A0A327SP44"/>
<evidence type="ECO:0000256" key="1">
    <source>
        <dbReference type="ARBA" id="ARBA00022801"/>
    </source>
</evidence>
<proteinExistence type="predicted"/>
<accession>A0A327SP44</accession>
<dbReference type="PANTHER" id="PTHR10272:SF0">
    <property type="entry name" value="PLATELET-ACTIVATING FACTOR ACETYLHYDROLASE"/>
    <property type="match status" value="1"/>
</dbReference>
<dbReference type="PANTHER" id="PTHR10272">
    <property type="entry name" value="PLATELET-ACTIVATING FACTOR ACETYLHYDROLASE"/>
    <property type="match status" value="1"/>
</dbReference>
<keyword evidence="3" id="KW-0443">Lipid metabolism</keyword>
<dbReference type="SUPFAM" id="SSF53474">
    <property type="entry name" value="alpha/beta-Hydrolases"/>
    <property type="match status" value="1"/>
</dbReference>
<keyword evidence="1" id="KW-0378">Hydrolase</keyword>
<organism evidence="5 6">
    <name type="scientific">Pedobacter cryoconitis</name>
    <dbReference type="NCBI Taxonomy" id="188932"/>
    <lineage>
        <taxon>Bacteria</taxon>
        <taxon>Pseudomonadati</taxon>
        <taxon>Bacteroidota</taxon>
        <taxon>Sphingobacteriia</taxon>
        <taxon>Sphingobacteriales</taxon>
        <taxon>Sphingobacteriaceae</taxon>
        <taxon>Pedobacter</taxon>
    </lineage>
</organism>
<gene>
    <name evidence="5" type="ORF">LY11_02269</name>
</gene>
<evidence type="ECO:0000259" key="4">
    <source>
        <dbReference type="Pfam" id="PF12697"/>
    </source>
</evidence>
<feature type="domain" description="AB hydrolase-1" evidence="4">
    <location>
        <begin position="43"/>
        <end position="244"/>
    </location>
</feature>
<reference evidence="5 6" key="1">
    <citation type="submission" date="2018-06" db="EMBL/GenBank/DDBJ databases">
        <title>Genomic Encyclopedia of Archaeal and Bacterial Type Strains, Phase II (KMG-II): from individual species to whole genera.</title>
        <authorList>
            <person name="Goeker M."/>
        </authorList>
    </citation>
    <scope>NUCLEOTIDE SEQUENCE [LARGE SCALE GENOMIC DNA]</scope>
    <source>
        <strain evidence="5 6">DSM 14825</strain>
    </source>
</reference>
<evidence type="ECO:0000256" key="3">
    <source>
        <dbReference type="ARBA" id="ARBA00023098"/>
    </source>
</evidence>